<accession>A0A087E4W8</accession>
<sequence length="97" mass="11605">MARKPDPTPGWLFRCDKLQWQLELRLYDNRVEADIPTYWLRRYKRTDVIFLKDVLGVQVQRKQVTLSLSGWRSSLFIFRRADDALEFSRMLSGLIGR</sequence>
<dbReference type="RefSeq" id="WP_029576549.1">
    <property type="nucleotide sequence ID" value="NZ_JGZT01000006.1"/>
</dbReference>
<dbReference type="EMBL" id="JGZT01000006">
    <property type="protein sequence ID" value="KFJ02819.1"/>
    <property type="molecule type" value="Genomic_DNA"/>
</dbReference>
<dbReference type="AlphaFoldDB" id="A0A087E4W8"/>
<gene>
    <name evidence="1" type="ORF">THER5_1286</name>
</gene>
<evidence type="ECO:0000313" key="2">
    <source>
        <dbReference type="Proteomes" id="UP000029003"/>
    </source>
</evidence>
<reference evidence="1 2" key="1">
    <citation type="submission" date="2014-03" db="EMBL/GenBank/DDBJ databases">
        <title>Genomics of Bifidobacteria.</title>
        <authorList>
            <person name="Ventura M."/>
            <person name="Milani C."/>
            <person name="Lugli G.A."/>
        </authorList>
    </citation>
    <scope>NUCLEOTIDE SEQUENCE [LARGE SCALE GENOMIC DNA]</scope>
    <source>
        <strain evidence="1 2">LMG 21395</strain>
    </source>
</reference>
<evidence type="ECO:0000313" key="1">
    <source>
        <dbReference type="EMBL" id="KFJ02819.1"/>
    </source>
</evidence>
<proteinExistence type="predicted"/>
<protein>
    <submittedName>
        <fullName evidence="1">Uncharacterized protein</fullName>
    </submittedName>
</protein>
<comment type="caution">
    <text evidence="1">The sequence shown here is derived from an EMBL/GenBank/DDBJ whole genome shotgun (WGS) entry which is preliminary data.</text>
</comment>
<dbReference type="Proteomes" id="UP000029003">
    <property type="component" value="Unassembled WGS sequence"/>
</dbReference>
<organism evidence="1 2">
    <name type="scientific">Bifidobacterium thermacidophilum subsp. thermacidophilum</name>
    <dbReference type="NCBI Taxonomy" id="79262"/>
    <lineage>
        <taxon>Bacteria</taxon>
        <taxon>Bacillati</taxon>
        <taxon>Actinomycetota</taxon>
        <taxon>Actinomycetes</taxon>
        <taxon>Bifidobacteriales</taxon>
        <taxon>Bifidobacteriaceae</taxon>
        <taxon>Bifidobacterium</taxon>
    </lineage>
</organism>
<name>A0A087E4W8_9BIFI</name>